<keyword evidence="3" id="KW-1185">Reference proteome</keyword>
<evidence type="ECO:0000313" key="3">
    <source>
        <dbReference type="Proteomes" id="UP001320420"/>
    </source>
</evidence>
<dbReference type="Proteomes" id="UP001320420">
    <property type="component" value="Unassembled WGS sequence"/>
</dbReference>
<name>A0AAN9YW23_9PEZI</name>
<dbReference type="AlphaFoldDB" id="A0AAN9YW23"/>
<feature type="domain" description="F-box" evidence="1">
    <location>
        <begin position="8"/>
        <end position="40"/>
    </location>
</feature>
<proteinExistence type="predicted"/>
<comment type="caution">
    <text evidence="2">The sequence shown here is derived from an EMBL/GenBank/DDBJ whole genome shotgun (WGS) entry which is preliminary data.</text>
</comment>
<reference evidence="2 3" key="1">
    <citation type="submission" date="2024-02" db="EMBL/GenBank/DDBJ databases">
        <title>De novo assembly and annotation of 12 fungi associated with fruit tree decline syndrome in Ontario, Canada.</title>
        <authorList>
            <person name="Sulman M."/>
            <person name="Ellouze W."/>
            <person name="Ilyukhin E."/>
        </authorList>
    </citation>
    <scope>NUCLEOTIDE SEQUENCE [LARGE SCALE GENOMIC DNA]</scope>
    <source>
        <strain evidence="2 3">M11/M66-122</strain>
    </source>
</reference>
<sequence>MEEVLNTPELLEHILLQLKPQHLLVSAQRVSRQWHALISGSPALQSALCFRPIPNRRQEQEHHRPTRPTPLLLHRFCKLGKVFWAWGGSAGRRRPSSPEISSNAQLYRWRIPAELFWSPRHARDHLLLRNDLQEPRFAAPGASWRRMLVQRPAARSVAVCARFFEIAGRPGDRAYRLLGHSVVRYDFFADDGEGDDEDAVRMRHLVAWHGGASALLAADRKSDLLGVLFGLRKNRGGLSTDAVAPGTEPGPARNWQRGDVPVIEFLRGCLRRSPTDDEEEDEEWPSGKDLVRVDEILGTADVLLAREFDVALLPPHPNLKPRDFLLYGPKWEDLDKEDRPEPRQVAEFHTGTVEAWFEERQTRSQVV</sequence>
<gene>
    <name evidence="2" type="ORF">SLS62_001364</name>
</gene>
<evidence type="ECO:0000313" key="2">
    <source>
        <dbReference type="EMBL" id="KAK7756529.1"/>
    </source>
</evidence>
<dbReference type="SUPFAM" id="SSF81383">
    <property type="entry name" value="F-box domain"/>
    <property type="match status" value="1"/>
</dbReference>
<dbReference type="EMBL" id="JAKJXP020000006">
    <property type="protein sequence ID" value="KAK7756529.1"/>
    <property type="molecule type" value="Genomic_DNA"/>
</dbReference>
<evidence type="ECO:0000259" key="1">
    <source>
        <dbReference type="Pfam" id="PF00646"/>
    </source>
</evidence>
<dbReference type="Pfam" id="PF00646">
    <property type="entry name" value="F-box"/>
    <property type="match status" value="1"/>
</dbReference>
<dbReference type="InterPro" id="IPR001810">
    <property type="entry name" value="F-box_dom"/>
</dbReference>
<dbReference type="InterPro" id="IPR036047">
    <property type="entry name" value="F-box-like_dom_sf"/>
</dbReference>
<organism evidence="2 3">
    <name type="scientific">Diatrype stigma</name>
    <dbReference type="NCBI Taxonomy" id="117547"/>
    <lineage>
        <taxon>Eukaryota</taxon>
        <taxon>Fungi</taxon>
        <taxon>Dikarya</taxon>
        <taxon>Ascomycota</taxon>
        <taxon>Pezizomycotina</taxon>
        <taxon>Sordariomycetes</taxon>
        <taxon>Xylariomycetidae</taxon>
        <taxon>Xylariales</taxon>
        <taxon>Diatrypaceae</taxon>
        <taxon>Diatrype</taxon>
    </lineage>
</organism>
<protein>
    <recommendedName>
        <fullName evidence="1">F-box domain-containing protein</fullName>
    </recommendedName>
</protein>
<accession>A0AAN9YW23</accession>